<dbReference type="EMBL" id="SGXA01000002">
    <property type="protein sequence ID" value="RZS71134.1"/>
    <property type="molecule type" value="Genomic_DNA"/>
</dbReference>
<dbReference type="InterPro" id="IPR032508">
    <property type="entry name" value="FecR_C"/>
</dbReference>
<evidence type="ECO:0000256" key="1">
    <source>
        <dbReference type="SAM" id="Phobius"/>
    </source>
</evidence>
<evidence type="ECO:0000313" key="5">
    <source>
        <dbReference type="Proteomes" id="UP000293874"/>
    </source>
</evidence>
<feature type="domain" description="Protein FecR C-terminal" evidence="3">
    <location>
        <begin position="321"/>
        <end position="387"/>
    </location>
</feature>
<proteinExistence type="predicted"/>
<dbReference type="OrthoDB" id="629393at2"/>
<dbReference type="Gene3D" id="3.55.50.30">
    <property type="match status" value="1"/>
</dbReference>
<dbReference type="RefSeq" id="WP_130541670.1">
    <property type="nucleotide sequence ID" value="NZ_CP042431.1"/>
</dbReference>
<gene>
    <name evidence="4" type="ORF">EV199_3035</name>
</gene>
<feature type="domain" description="FecR protein" evidence="2">
    <location>
        <begin position="184"/>
        <end position="280"/>
    </location>
</feature>
<reference evidence="4 5" key="1">
    <citation type="submission" date="2019-02" db="EMBL/GenBank/DDBJ databases">
        <title>Genomic Encyclopedia of Type Strains, Phase IV (KMG-IV): sequencing the most valuable type-strain genomes for metagenomic binning, comparative biology and taxonomic classification.</title>
        <authorList>
            <person name="Goeker M."/>
        </authorList>
    </citation>
    <scope>NUCLEOTIDE SEQUENCE [LARGE SCALE GENOMIC DNA]</scope>
    <source>
        <strain evidence="4 5">DSM 18116</strain>
    </source>
</reference>
<dbReference type="FunFam" id="2.60.120.1440:FF:000001">
    <property type="entry name" value="Putative anti-sigma factor"/>
    <property type="match status" value="1"/>
</dbReference>
<keyword evidence="5" id="KW-1185">Reference proteome</keyword>
<organism evidence="4 5">
    <name type="scientific">Pseudobacter ginsenosidimutans</name>
    <dbReference type="NCBI Taxonomy" id="661488"/>
    <lineage>
        <taxon>Bacteria</taxon>
        <taxon>Pseudomonadati</taxon>
        <taxon>Bacteroidota</taxon>
        <taxon>Chitinophagia</taxon>
        <taxon>Chitinophagales</taxon>
        <taxon>Chitinophagaceae</taxon>
        <taxon>Pseudobacter</taxon>
    </lineage>
</organism>
<dbReference type="AlphaFoldDB" id="A0A4Q7MT68"/>
<dbReference type="PANTHER" id="PTHR30273:SF2">
    <property type="entry name" value="PROTEIN FECR"/>
    <property type="match status" value="1"/>
</dbReference>
<accession>A0A4Q7MT68</accession>
<dbReference type="Proteomes" id="UP000293874">
    <property type="component" value="Unassembled WGS sequence"/>
</dbReference>
<keyword evidence="1" id="KW-1133">Transmembrane helix</keyword>
<protein>
    <submittedName>
        <fullName evidence="4">FecR family protein</fullName>
    </submittedName>
</protein>
<dbReference type="GO" id="GO:0016989">
    <property type="term" value="F:sigma factor antagonist activity"/>
    <property type="evidence" value="ECO:0007669"/>
    <property type="project" value="TreeGrafter"/>
</dbReference>
<dbReference type="PANTHER" id="PTHR30273">
    <property type="entry name" value="PERIPLASMIC SIGNAL SENSOR AND SIGMA FACTOR ACTIVATOR FECR-RELATED"/>
    <property type="match status" value="1"/>
</dbReference>
<evidence type="ECO:0000313" key="4">
    <source>
        <dbReference type="EMBL" id="RZS71134.1"/>
    </source>
</evidence>
<sequence length="389" mass="43479">MENSRIVYLVTGYLNDTLLQPETDELQELLLHEEESEAVAAAFNRIVLNSPPAADYKPEQWEFLASRVLSQTQSGIDVQPAVNKKTGRIRRLLWTAAASVLVLAGIGTYFLLGNKKVEKPVVVSQSEEVLPGRQGALLTLADGSQVLLDTIKNGVVALQGGAMAKVVNGTLLYEGNGKDVVFNTMSTPRGRQFQLRLPDGTQVWLNAASSIRYPTSFTGKERRVEVTGETYFEVARNSKLPFRVSVNNQTEVEVLGTHFNINSYNNENSMNTTLLEGSIRVRKGAESVIIKPGEQAQVNSGIRVAKEVDLEKVMAWKNGFFNFEGLKLEEILRQIERWYEIEVIYEKGIPDIPVTGEMSKDIPLNKLMFILEKLDVHYRLEGRKLIILP</sequence>
<feature type="transmembrane region" description="Helical" evidence="1">
    <location>
        <begin position="92"/>
        <end position="112"/>
    </location>
</feature>
<dbReference type="Pfam" id="PF04773">
    <property type="entry name" value="FecR"/>
    <property type="match status" value="1"/>
</dbReference>
<dbReference type="InterPro" id="IPR012373">
    <property type="entry name" value="Ferrdict_sens_TM"/>
</dbReference>
<dbReference type="Pfam" id="PF16344">
    <property type="entry name" value="FecR_C"/>
    <property type="match status" value="1"/>
</dbReference>
<comment type="caution">
    <text evidence="4">The sequence shown here is derived from an EMBL/GenBank/DDBJ whole genome shotgun (WGS) entry which is preliminary data.</text>
</comment>
<dbReference type="Gene3D" id="2.60.120.1440">
    <property type="match status" value="1"/>
</dbReference>
<dbReference type="InterPro" id="IPR006860">
    <property type="entry name" value="FecR"/>
</dbReference>
<evidence type="ECO:0000259" key="3">
    <source>
        <dbReference type="Pfam" id="PF16344"/>
    </source>
</evidence>
<keyword evidence="1" id="KW-0812">Transmembrane</keyword>
<keyword evidence="1" id="KW-0472">Membrane</keyword>
<name>A0A4Q7MT68_9BACT</name>
<evidence type="ECO:0000259" key="2">
    <source>
        <dbReference type="Pfam" id="PF04773"/>
    </source>
</evidence>